<dbReference type="GeneID" id="108674221"/>
<feature type="compositionally biased region" description="Low complexity" evidence="4">
    <location>
        <begin position="335"/>
        <end position="350"/>
    </location>
</feature>
<evidence type="ECO:0000313" key="6">
    <source>
        <dbReference type="Proteomes" id="UP000694843"/>
    </source>
</evidence>
<feature type="region of interest" description="Disordered" evidence="4">
    <location>
        <begin position="1190"/>
        <end position="1361"/>
    </location>
</feature>
<evidence type="ECO:0000256" key="2">
    <source>
        <dbReference type="ARBA" id="ARBA00008081"/>
    </source>
</evidence>
<dbReference type="OrthoDB" id="6377110at2759"/>
<feature type="compositionally biased region" description="Low complexity" evidence="4">
    <location>
        <begin position="309"/>
        <end position="320"/>
    </location>
</feature>
<proteinExistence type="inferred from homology"/>
<dbReference type="GO" id="GO:0007219">
    <property type="term" value="P:Notch signaling pathway"/>
    <property type="evidence" value="ECO:0007669"/>
    <property type="project" value="InterPro"/>
</dbReference>
<feature type="compositionally biased region" description="Basic and acidic residues" evidence="4">
    <location>
        <begin position="54"/>
        <end position="72"/>
    </location>
</feature>
<dbReference type="GO" id="GO:0045944">
    <property type="term" value="P:positive regulation of transcription by RNA polymerase II"/>
    <property type="evidence" value="ECO:0007669"/>
    <property type="project" value="InterPro"/>
</dbReference>
<keyword evidence="3" id="KW-0539">Nucleus</keyword>
<feature type="compositionally biased region" description="Low complexity" evidence="4">
    <location>
        <begin position="1291"/>
        <end position="1304"/>
    </location>
</feature>
<dbReference type="InterPro" id="IPR019082">
    <property type="entry name" value="Mastermind-like_N"/>
</dbReference>
<keyword evidence="6" id="KW-1185">Reference proteome</keyword>
<dbReference type="KEGG" id="hazt:108674221"/>
<feature type="region of interest" description="Disordered" evidence="4">
    <location>
        <begin position="506"/>
        <end position="651"/>
    </location>
</feature>
<evidence type="ECO:0000259" key="5">
    <source>
        <dbReference type="SMART" id="SM01275"/>
    </source>
</evidence>
<feature type="compositionally biased region" description="Low complexity" evidence="4">
    <location>
        <begin position="506"/>
        <end position="541"/>
    </location>
</feature>
<dbReference type="GO" id="GO:0016607">
    <property type="term" value="C:nuclear speck"/>
    <property type="evidence" value="ECO:0007669"/>
    <property type="project" value="InterPro"/>
</dbReference>
<gene>
    <name evidence="7" type="primary">LOC108674221</name>
</gene>
<feature type="compositionally biased region" description="Polar residues" evidence="4">
    <location>
        <begin position="1260"/>
        <end position="1289"/>
    </location>
</feature>
<feature type="compositionally biased region" description="Polar residues" evidence="4">
    <location>
        <begin position="1305"/>
        <end position="1321"/>
    </location>
</feature>
<evidence type="ECO:0000256" key="1">
    <source>
        <dbReference type="ARBA" id="ARBA00004123"/>
    </source>
</evidence>
<feature type="compositionally biased region" description="Polar residues" evidence="4">
    <location>
        <begin position="594"/>
        <end position="624"/>
    </location>
</feature>
<feature type="compositionally biased region" description="Low complexity" evidence="4">
    <location>
        <begin position="276"/>
        <end position="296"/>
    </location>
</feature>
<feature type="compositionally biased region" description="Low complexity" evidence="4">
    <location>
        <begin position="575"/>
        <end position="593"/>
    </location>
</feature>
<dbReference type="SMART" id="SM01275">
    <property type="entry name" value="MamL-1"/>
    <property type="match status" value="1"/>
</dbReference>
<dbReference type="OMA" id="CKYRYAM"/>
<feature type="domain" description="Neurogenic mastermind-like N-terminal" evidence="5">
    <location>
        <begin position="6"/>
        <end position="65"/>
    </location>
</feature>
<feature type="compositionally biased region" description="Low complexity" evidence="4">
    <location>
        <begin position="625"/>
        <end position="651"/>
    </location>
</feature>
<feature type="region of interest" description="Disordered" evidence="4">
    <location>
        <begin position="693"/>
        <end position="714"/>
    </location>
</feature>
<dbReference type="RefSeq" id="XP_018017640.1">
    <property type="nucleotide sequence ID" value="XM_018162151.2"/>
</dbReference>
<feature type="compositionally biased region" description="Polar residues" evidence="4">
    <location>
        <begin position="1236"/>
        <end position="1252"/>
    </location>
</feature>
<feature type="compositionally biased region" description="Polar residues" evidence="4">
    <location>
        <begin position="321"/>
        <end position="334"/>
    </location>
</feature>
<feature type="region of interest" description="Disordered" evidence="4">
    <location>
        <begin position="51"/>
        <end position="108"/>
    </location>
</feature>
<comment type="subcellular location">
    <subcellularLocation>
        <location evidence="1">Nucleus</location>
    </subcellularLocation>
</comment>
<feature type="compositionally biased region" description="Polar residues" evidence="4">
    <location>
        <begin position="542"/>
        <end position="551"/>
    </location>
</feature>
<comment type="similarity">
    <text evidence="2">Belongs to the mastermind family.</text>
</comment>
<accession>A0A8B7NV96</accession>
<organism evidence="6 7">
    <name type="scientific">Hyalella azteca</name>
    <name type="common">Amphipod</name>
    <dbReference type="NCBI Taxonomy" id="294128"/>
    <lineage>
        <taxon>Eukaryota</taxon>
        <taxon>Metazoa</taxon>
        <taxon>Ecdysozoa</taxon>
        <taxon>Arthropoda</taxon>
        <taxon>Crustacea</taxon>
        <taxon>Multicrustacea</taxon>
        <taxon>Malacostraca</taxon>
        <taxon>Eumalacostraca</taxon>
        <taxon>Peracarida</taxon>
        <taxon>Amphipoda</taxon>
        <taxon>Senticaudata</taxon>
        <taxon>Talitrida</taxon>
        <taxon>Talitroidea</taxon>
        <taxon>Hyalellidae</taxon>
        <taxon>Hyalella</taxon>
    </lineage>
</organism>
<feature type="compositionally biased region" description="Polar residues" evidence="4">
    <location>
        <begin position="297"/>
        <end position="308"/>
    </location>
</feature>
<evidence type="ECO:0000313" key="7">
    <source>
        <dbReference type="RefSeq" id="XP_018017640.1"/>
    </source>
</evidence>
<evidence type="ECO:0000256" key="4">
    <source>
        <dbReference type="SAM" id="MobiDB-lite"/>
    </source>
</evidence>
<dbReference type="GO" id="GO:0003713">
    <property type="term" value="F:transcription coactivator activity"/>
    <property type="evidence" value="ECO:0007669"/>
    <property type="project" value="InterPro"/>
</dbReference>
<evidence type="ECO:0000256" key="3">
    <source>
        <dbReference type="ARBA" id="ARBA00023242"/>
    </source>
</evidence>
<protein>
    <submittedName>
        <fullName evidence="7">Histone-lysine N-methyltransferase 2D</fullName>
    </submittedName>
</protein>
<reference evidence="7" key="1">
    <citation type="submission" date="2025-08" db="UniProtKB">
        <authorList>
            <consortium name="RefSeq"/>
        </authorList>
    </citation>
    <scope>IDENTIFICATION</scope>
    <source>
        <tissue evidence="7">Whole organism</tissue>
    </source>
</reference>
<dbReference type="Proteomes" id="UP000694843">
    <property type="component" value="Unplaced"/>
</dbReference>
<dbReference type="InterPro" id="IPR046370">
    <property type="entry name" value="MAML_N_sf"/>
</dbReference>
<dbReference type="Pfam" id="PF09596">
    <property type="entry name" value="MamL-1"/>
    <property type="match status" value="1"/>
</dbReference>
<feature type="compositionally biased region" description="Low complexity" evidence="4">
    <location>
        <begin position="1327"/>
        <end position="1359"/>
    </location>
</feature>
<name>A0A8B7NV96_HYAAZ</name>
<dbReference type="Gene3D" id="6.10.250.970">
    <property type="match status" value="1"/>
</dbReference>
<feature type="region of interest" description="Disordered" evidence="4">
    <location>
        <begin position="260"/>
        <end position="359"/>
    </location>
</feature>
<sequence length="1386" mass="145431">MAEFQQGRQVVVDRLKRRISQYRTEHNTIAAHIEATFPAVYDTEHKRTLALKQRHIESKTKKNSTKKEKKLDQPQANMGQSKMLARGHEATNDDPPENPAKKPRLTGPAHIINTTSTSGSSSLNSNVATFVSNNTASSSTGNNSSNGPNVDITEFQIVQQLHALKRSDSPLAQVPAVNSVDSSFPGNLLPSNFFEDVKKEEFDIEDLESFEDAFRDIDFDLIQSEDLDMSDVRPENSNASGFSLGNDCDPFSLVLENGEATSVSSDGGTVGVLTNSSTSPSMLQQLSQQQQEPTTTIRMPQSQTMTATSNPPSSVPSPASFQQGYSNPQALSQASQFPTSSTVQTSTSSPGPFQNTPSSMSKVHVGGIPTVMPGLPPQAGDSPAATTLKNMAQVHQKQQIGPVVGPGRAQGFNDFVPFSVTNSQAIRQNVPNHPMYAQGMNSNMNSMYNTQNPSSMNEMDLKKRQMLHQQQQMQIQLNNSGMQMQQPQHGQANMHPQQAISISTASSMPHHLQQQQQQQSALSIPSSQSSQMSNIGGSNSSVMVTQTTTPHTLPKAPTPSHMLQGQMNPQIVPHQQLPQQQTGLQPQLGNGTQANGPQQNQAHAQSNVGPVTNTNGMVNVSSGDMNSMQQHHQMPHMQQMMSMQQSAAGGPAAMMGGMQGGFSRMSPMASYGGQPGAGAMGQYGAMPMRGPSGVRPAYHRPSSLSPGAQMVPSMSADGKMSQEMYYPAQFSGMGQSQPPRYPNQMMGPSMMRAMTPGQHSLMMSQNGQMMTRPPPPEYRHATNIMQQQQQQMMAQPMPQAMGPGMGQMVYGNMRPGLRPGMAGGNMVNLGNGTPTGAVPSSMLGAGGPTSNASGMVQQQQSLPPSLPSMKPGGAVGTVSSTAPSTSLATSLAMTSMCPASSMACTMTSAGGMSAVHSNVGGQCSVASRAAMMQQHQRSCPPNVNVGPGGLVPQMQSGRPEWSNMMMQRGQTGMMMRPSGYPSHPHHQQQQAGMMGQNSQMMGMARNPSQMMPMMAGPGMSANMQGNMAAMQPGMGGPMAPGMAGPMQPGMAGPMQPGMASGMQGPGMNPTSRIAGMPGALAPGQVRMGLQMSQSGGMGGAQVTSQYPAPGTPMGSMAQMPLQGASGSMVPPGQMQGASGPHMMGAGPGRNSGVVGGIPSARSPAGMVQMNGGQSHPMSPANMGNMGGSSPASMAGMGSQAHSPASMGGMSHPRSPAAMMQHPRSPATMGGPGRPLSNPSMGYSAPGGTTPNMMNDLVPTTIGSSRSNPATSMAGVPNNNSLNKSSTPTPCASLASNNNNNNASNGQQQQRPPSTGRISQPLTPNPPSCNSNSTSTTTANSSSHTNTANANANKNNPSNPQQQIEHLDINSFFNAPQDFASLLEEHN</sequence>
<feature type="compositionally biased region" description="Polar residues" evidence="4">
    <location>
        <begin position="260"/>
        <end position="275"/>
    </location>
</feature>